<gene>
    <name evidence="8" type="ORF">ColLi_08265</name>
</gene>
<dbReference type="FunFam" id="3.40.50.300:FF:001922">
    <property type="entry name" value="DEAH (Asp-Glu-Ala-His) box polypeptide 29"/>
    <property type="match status" value="1"/>
</dbReference>
<organism evidence="8 9">
    <name type="scientific">Colletotrichum liriopes</name>
    <dbReference type="NCBI Taxonomy" id="708192"/>
    <lineage>
        <taxon>Eukaryota</taxon>
        <taxon>Fungi</taxon>
        <taxon>Dikarya</taxon>
        <taxon>Ascomycota</taxon>
        <taxon>Pezizomycotina</taxon>
        <taxon>Sordariomycetes</taxon>
        <taxon>Hypocreomycetidae</taxon>
        <taxon>Glomerellales</taxon>
        <taxon>Glomerellaceae</taxon>
        <taxon>Colletotrichum</taxon>
        <taxon>Colletotrichum spaethianum species complex</taxon>
    </lineage>
</organism>
<dbReference type="GO" id="GO:0005524">
    <property type="term" value="F:ATP binding"/>
    <property type="evidence" value="ECO:0007669"/>
    <property type="project" value="UniProtKB-KW"/>
</dbReference>
<feature type="domain" description="Helicase ATP-binding" evidence="6">
    <location>
        <begin position="54"/>
        <end position="220"/>
    </location>
</feature>
<evidence type="ECO:0000256" key="4">
    <source>
        <dbReference type="ARBA" id="ARBA00022806"/>
    </source>
</evidence>
<dbReference type="InterPro" id="IPR001650">
    <property type="entry name" value="Helicase_C-like"/>
</dbReference>
<evidence type="ECO:0000313" key="8">
    <source>
        <dbReference type="EMBL" id="GJC85427.1"/>
    </source>
</evidence>
<keyword evidence="9" id="KW-1185">Reference proteome</keyword>
<dbReference type="SUPFAM" id="SSF52540">
    <property type="entry name" value="P-loop containing nucleoside triphosphate hydrolases"/>
    <property type="match status" value="1"/>
</dbReference>
<dbReference type="InterPro" id="IPR011545">
    <property type="entry name" value="DEAD/DEAH_box_helicase_dom"/>
</dbReference>
<dbReference type="PROSITE" id="PS51192">
    <property type="entry name" value="HELICASE_ATP_BIND_1"/>
    <property type="match status" value="1"/>
</dbReference>
<dbReference type="EMBL" id="BPPX01000018">
    <property type="protein sequence ID" value="GJC85427.1"/>
    <property type="molecule type" value="Genomic_DNA"/>
</dbReference>
<dbReference type="AlphaFoldDB" id="A0AA37GRY0"/>
<evidence type="ECO:0000259" key="6">
    <source>
        <dbReference type="PROSITE" id="PS51192"/>
    </source>
</evidence>
<dbReference type="SMART" id="SM00847">
    <property type="entry name" value="HA2"/>
    <property type="match status" value="1"/>
</dbReference>
<dbReference type="PROSITE" id="PS51194">
    <property type="entry name" value="HELICASE_CTER"/>
    <property type="match status" value="1"/>
</dbReference>
<dbReference type="Proteomes" id="UP001055172">
    <property type="component" value="Unassembled WGS sequence"/>
</dbReference>
<dbReference type="CDD" id="cd17917">
    <property type="entry name" value="DEXHc_RHA-like"/>
    <property type="match status" value="1"/>
</dbReference>
<dbReference type="Pfam" id="PF00271">
    <property type="entry name" value="Helicase_C"/>
    <property type="match status" value="1"/>
</dbReference>
<sequence>MDSILRNQATAAKIRLLEDATQNPLTGNVWPRGHDIILQVRRRLPVYGRYQDILDKYHQSQVIILSSETGLGKSTQVPQLLVYDEYASGLQIACTQPRRLAATELASRVADEMGVILGEEVGYKIRGDQMVNKNQKKTRLTYLTEGVLLRQLSSDKNLSAYACVIIDEAHERTVDLDLLLALLKKVVQRRKDFKVVIMSATMDTKLFQDYFNNCPLVHISGGNFEVQVLYTAPANAGPSFVTLAAGVVLHIHEKEKPGHILVFLPGEDEIQQVCRLVRLNTKNLDVFPLYSALSASDQRLALNSSGTNRKCIVSTNIAETSLTIDNVVYVVDSGLSRQLIFNPRLRLNMLEIRPISQASARQRAGRTGRTRDGVCYRLYSKEDYDRMAATTEPAIRCTSIDTAVLKLGAAGYRKLIDFDWIDAPHPESIARAAQDLRDWGFLNDDAALTQSGRLAARCPLDPIWYRAIQAGAKLGCAMNIVDIALLCSSQSPIFMRPAQYRQVADLAKTAFAHPLSDHLTLTNAFDAYMQVRRIHQQENGPKFDLGVWCTDHFLNMQALEQVRIARLELGYFLANVAKIPPTRTSIVDMTSVRKALAVAFHTHSAIHRTGDEYRTVHENTPALLSPLSSLVGGNYEWIVYTNFFTGGRGSTCR</sequence>
<feature type="domain" description="Helicase C-terminal" evidence="7">
    <location>
        <begin position="246"/>
        <end position="411"/>
    </location>
</feature>
<dbReference type="SMART" id="SM00487">
    <property type="entry name" value="DEXDc"/>
    <property type="match status" value="1"/>
</dbReference>
<evidence type="ECO:0000256" key="3">
    <source>
        <dbReference type="ARBA" id="ARBA00022801"/>
    </source>
</evidence>
<keyword evidence="4 8" id="KW-0347">Helicase</keyword>
<protein>
    <submittedName>
        <fullName evidence="8">Pre-mRNA-splicing factor ATP-dependent RNA helicase PRP43</fullName>
    </submittedName>
</protein>
<dbReference type="GO" id="GO:0004386">
    <property type="term" value="F:helicase activity"/>
    <property type="evidence" value="ECO:0007669"/>
    <property type="project" value="UniProtKB-KW"/>
</dbReference>
<dbReference type="GO" id="GO:0016787">
    <property type="term" value="F:hydrolase activity"/>
    <property type="evidence" value="ECO:0007669"/>
    <property type="project" value="UniProtKB-KW"/>
</dbReference>
<keyword evidence="3" id="KW-0378">Hydrolase</keyword>
<dbReference type="PANTHER" id="PTHR18934:SF99">
    <property type="entry name" value="ATP-DEPENDENT RNA HELICASE DHX37-RELATED"/>
    <property type="match status" value="1"/>
</dbReference>
<keyword evidence="5" id="KW-0067">ATP-binding</keyword>
<evidence type="ECO:0000256" key="5">
    <source>
        <dbReference type="ARBA" id="ARBA00022840"/>
    </source>
</evidence>
<dbReference type="PANTHER" id="PTHR18934">
    <property type="entry name" value="ATP-DEPENDENT RNA HELICASE"/>
    <property type="match status" value="1"/>
</dbReference>
<dbReference type="InterPro" id="IPR027417">
    <property type="entry name" value="P-loop_NTPase"/>
</dbReference>
<dbReference type="CDD" id="cd18791">
    <property type="entry name" value="SF2_C_RHA"/>
    <property type="match status" value="1"/>
</dbReference>
<dbReference type="SMART" id="SM00490">
    <property type="entry name" value="HELICc"/>
    <property type="match status" value="1"/>
</dbReference>
<name>A0AA37GRY0_9PEZI</name>
<evidence type="ECO:0000313" key="9">
    <source>
        <dbReference type="Proteomes" id="UP001055172"/>
    </source>
</evidence>
<dbReference type="InterPro" id="IPR014001">
    <property type="entry name" value="Helicase_ATP-bd"/>
</dbReference>
<reference evidence="8 9" key="1">
    <citation type="submission" date="2021-07" db="EMBL/GenBank/DDBJ databases">
        <title>Genome data of Colletotrichum spaethianum.</title>
        <authorList>
            <person name="Utami Y.D."/>
            <person name="Hiruma K."/>
        </authorList>
    </citation>
    <scope>NUCLEOTIDE SEQUENCE [LARGE SCALE GENOMIC DNA]</scope>
    <source>
        <strain evidence="8 9">MAFF 242679</strain>
    </source>
</reference>
<accession>A0AA37GRY0</accession>
<evidence type="ECO:0000256" key="1">
    <source>
        <dbReference type="ARBA" id="ARBA00008792"/>
    </source>
</evidence>
<keyword evidence="2" id="KW-0547">Nucleotide-binding</keyword>
<evidence type="ECO:0000259" key="7">
    <source>
        <dbReference type="PROSITE" id="PS51194"/>
    </source>
</evidence>
<dbReference type="GO" id="GO:0003723">
    <property type="term" value="F:RNA binding"/>
    <property type="evidence" value="ECO:0007669"/>
    <property type="project" value="TreeGrafter"/>
</dbReference>
<evidence type="ECO:0000256" key="2">
    <source>
        <dbReference type="ARBA" id="ARBA00022741"/>
    </source>
</evidence>
<dbReference type="Gene3D" id="3.40.50.300">
    <property type="entry name" value="P-loop containing nucleotide triphosphate hydrolases"/>
    <property type="match status" value="2"/>
</dbReference>
<dbReference type="InterPro" id="IPR007502">
    <property type="entry name" value="Helicase-assoc_dom"/>
</dbReference>
<comment type="similarity">
    <text evidence="1">Belongs to the DEAD box helicase family. DEAH subfamily.</text>
</comment>
<dbReference type="Gene3D" id="1.20.120.1080">
    <property type="match status" value="1"/>
</dbReference>
<comment type="caution">
    <text evidence="8">The sequence shown here is derived from an EMBL/GenBank/DDBJ whole genome shotgun (WGS) entry which is preliminary data.</text>
</comment>
<dbReference type="GO" id="GO:1990904">
    <property type="term" value="C:ribonucleoprotein complex"/>
    <property type="evidence" value="ECO:0007669"/>
    <property type="project" value="UniProtKB-ARBA"/>
</dbReference>
<dbReference type="PROSITE" id="PS00690">
    <property type="entry name" value="DEAH_ATP_HELICASE"/>
    <property type="match status" value="1"/>
</dbReference>
<dbReference type="Pfam" id="PF00270">
    <property type="entry name" value="DEAD"/>
    <property type="match status" value="1"/>
</dbReference>
<proteinExistence type="inferred from homology"/>
<dbReference type="InterPro" id="IPR002464">
    <property type="entry name" value="DNA/RNA_helicase_DEAH_CS"/>
</dbReference>